<reference evidence="3 4" key="1">
    <citation type="journal article" date="2015" name="Genome Biol. Evol.">
        <title>Comparative Genomics of a Bacterivorous Green Alga Reveals Evolutionary Causalities and Consequences of Phago-Mixotrophic Mode of Nutrition.</title>
        <authorList>
            <person name="Burns J.A."/>
            <person name="Paasch A."/>
            <person name="Narechania A."/>
            <person name="Kim E."/>
        </authorList>
    </citation>
    <scope>NUCLEOTIDE SEQUENCE [LARGE SCALE GENOMIC DNA]</scope>
    <source>
        <strain evidence="3 4">PLY_AMNH</strain>
    </source>
</reference>
<keyword evidence="4" id="KW-1185">Reference proteome</keyword>
<sequence>MSQPFDDDSEIMTEVFTDLSSPEDEVARKAVKRLRSKLSQSGLPEDDDRTSAELTAFQYLRHSPDCADLTALWERFHSTSDSQRKAAPLLALLASLLRCFAGDKIEHRAFKLQLDGLASSMITRRLNALYSHLSSGTRSRINAALALISASSSRSAKLAAEVFSNFDFTLSVLPKLATPPKATEGEDARDVVDRTDLLQLPSRHLFVDLVLSLLQPGERIGNRSTFSNKVLCAGVLHALSQDPPGLQLRVLQRLQRCLLSPDSGIAPRLKTVVLGDSALDQLASISSASKPDAKAAADLSAEILLEVCTNPQHGLCPRSSKLGSVADLVKDSKGGAGRLLRLLQRLRAVDLAPHARIVVAAGRACPPVAAAYLASLPYSLEPRVSARWFGTAALAMNLVPSVQAALAAVLRQHCLQAGASVPDTSLQRTLIRWVVPPALGKAVLGRGIQHPSLLVRLMTLNLLQGVLHCFAALLRDIRCSASGLKPSAAPAGDYPGHDAELPGGALVGGRGVGVDTREWMEFLEAVRQGVRLNLPDAQIILAAHALLHKPAAVPTLVPPVLSEACWKCRAWRSLCKCGNGPDTCRRVRDEGLIGTDTSTVKYGHPLRRIVDGV</sequence>
<dbReference type="AlphaFoldDB" id="A0AAE0L7I1"/>
<evidence type="ECO:0000313" key="4">
    <source>
        <dbReference type="Proteomes" id="UP001190700"/>
    </source>
</evidence>
<dbReference type="PANTHER" id="PTHR13500">
    <property type="entry name" value="NUCLEOLAR PRERIBOSOMAL-ASSOCIATED PROTEIN 1"/>
    <property type="match status" value="1"/>
</dbReference>
<evidence type="ECO:0000313" key="3">
    <source>
        <dbReference type="EMBL" id="KAK3274565.1"/>
    </source>
</evidence>
<name>A0AAE0L7I1_9CHLO</name>
<dbReference type="InterPro" id="IPR021714">
    <property type="entry name" value="URB1_N"/>
</dbReference>
<dbReference type="Pfam" id="PF11707">
    <property type="entry name" value="Npa1"/>
    <property type="match status" value="1"/>
</dbReference>
<dbReference type="GO" id="GO:0000466">
    <property type="term" value="P:maturation of 5.8S rRNA from tricistronic rRNA transcript (SSU-rRNA, 5.8S rRNA, LSU-rRNA)"/>
    <property type="evidence" value="ECO:0007669"/>
    <property type="project" value="TreeGrafter"/>
</dbReference>
<organism evidence="3 4">
    <name type="scientific">Cymbomonas tetramitiformis</name>
    <dbReference type="NCBI Taxonomy" id="36881"/>
    <lineage>
        <taxon>Eukaryota</taxon>
        <taxon>Viridiplantae</taxon>
        <taxon>Chlorophyta</taxon>
        <taxon>Pyramimonadophyceae</taxon>
        <taxon>Pyramimonadales</taxon>
        <taxon>Pyramimonadaceae</taxon>
        <taxon>Cymbomonas</taxon>
    </lineage>
</organism>
<proteinExistence type="predicted"/>
<feature type="domain" description="URB1 N-terminal" evidence="2">
    <location>
        <begin position="66"/>
        <end position="390"/>
    </location>
</feature>
<accession>A0AAE0L7I1</accession>
<dbReference type="Proteomes" id="UP001190700">
    <property type="component" value="Unassembled WGS sequence"/>
</dbReference>
<dbReference type="InterPro" id="IPR039844">
    <property type="entry name" value="URB1"/>
</dbReference>
<feature type="region of interest" description="Disordered" evidence="1">
    <location>
        <begin position="1"/>
        <end position="22"/>
    </location>
</feature>
<evidence type="ECO:0000256" key="1">
    <source>
        <dbReference type="SAM" id="MobiDB-lite"/>
    </source>
</evidence>
<protein>
    <recommendedName>
        <fullName evidence="2">URB1 N-terminal domain-containing protein</fullName>
    </recommendedName>
</protein>
<evidence type="ECO:0000259" key="2">
    <source>
        <dbReference type="Pfam" id="PF11707"/>
    </source>
</evidence>
<dbReference type="GO" id="GO:0000463">
    <property type="term" value="P:maturation of LSU-rRNA from tricistronic rRNA transcript (SSU-rRNA, 5.8S rRNA, LSU-rRNA)"/>
    <property type="evidence" value="ECO:0007669"/>
    <property type="project" value="TreeGrafter"/>
</dbReference>
<dbReference type="PANTHER" id="PTHR13500:SF0">
    <property type="entry name" value="NUCLEOLAR PRE-RIBOSOMAL-ASSOCIATED PROTEIN 1"/>
    <property type="match status" value="1"/>
</dbReference>
<feature type="compositionally biased region" description="Acidic residues" evidence="1">
    <location>
        <begin position="1"/>
        <end position="11"/>
    </location>
</feature>
<gene>
    <name evidence="3" type="ORF">CYMTET_17255</name>
</gene>
<dbReference type="GO" id="GO:0005730">
    <property type="term" value="C:nucleolus"/>
    <property type="evidence" value="ECO:0007669"/>
    <property type="project" value="TreeGrafter"/>
</dbReference>
<dbReference type="EMBL" id="LGRX02007655">
    <property type="protein sequence ID" value="KAK3274565.1"/>
    <property type="molecule type" value="Genomic_DNA"/>
</dbReference>
<feature type="non-terminal residue" evidence="3">
    <location>
        <position position="613"/>
    </location>
</feature>
<comment type="caution">
    <text evidence="3">The sequence shown here is derived from an EMBL/GenBank/DDBJ whole genome shotgun (WGS) entry which is preliminary data.</text>
</comment>